<dbReference type="InterPro" id="IPR051599">
    <property type="entry name" value="Cell_Envelope_Assoc"/>
</dbReference>
<accession>A0A840A0Y4</accession>
<reference evidence="2 3" key="1">
    <citation type="submission" date="2020-08" db="EMBL/GenBank/DDBJ databases">
        <title>Genomic Encyclopedia of Type Strains, Phase IV (KMG-IV): sequencing the most valuable type-strain genomes for metagenomic binning, comparative biology and taxonomic classification.</title>
        <authorList>
            <person name="Goeker M."/>
        </authorList>
    </citation>
    <scope>NUCLEOTIDE SEQUENCE [LARGE SCALE GENOMIC DNA]</scope>
    <source>
        <strain evidence="2 3">DSM 21793</strain>
    </source>
</reference>
<keyword evidence="3" id="KW-1185">Reference proteome</keyword>
<dbReference type="EMBL" id="JACIDK010000003">
    <property type="protein sequence ID" value="MBB3891649.1"/>
    <property type="molecule type" value="Genomic_DNA"/>
</dbReference>
<dbReference type="CDD" id="cd06259">
    <property type="entry name" value="YdcF-like"/>
    <property type="match status" value="1"/>
</dbReference>
<comment type="caution">
    <text evidence="2">The sequence shown here is derived from an EMBL/GenBank/DDBJ whole genome shotgun (WGS) entry which is preliminary data.</text>
</comment>
<protein>
    <submittedName>
        <fullName evidence="2">Uncharacterized SAM-binding protein YcdF (DUF218 family)</fullName>
    </submittedName>
</protein>
<dbReference type="RefSeq" id="WP_183772858.1">
    <property type="nucleotide sequence ID" value="NZ_JACIDK010000003.1"/>
</dbReference>
<name>A0A840A0Y4_9CAUL</name>
<dbReference type="Proteomes" id="UP000530564">
    <property type="component" value="Unassembled WGS sequence"/>
</dbReference>
<dbReference type="GO" id="GO:0000270">
    <property type="term" value="P:peptidoglycan metabolic process"/>
    <property type="evidence" value="ECO:0007669"/>
    <property type="project" value="TreeGrafter"/>
</dbReference>
<dbReference type="Pfam" id="PF02698">
    <property type="entry name" value="DUF218"/>
    <property type="match status" value="1"/>
</dbReference>
<dbReference type="GO" id="GO:0043164">
    <property type="term" value="P:Gram-negative-bacterium-type cell wall biogenesis"/>
    <property type="evidence" value="ECO:0007669"/>
    <property type="project" value="TreeGrafter"/>
</dbReference>
<evidence type="ECO:0000313" key="3">
    <source>
        <dbReference type="Proteomes" id="UP000530564"/>
    </source>
</evidence>
<sequence>MKGLSALLVAAVIWAAGLLAFAERVERSTPAPQPPRADGVVALTGAGSNERIGAAMELLADGKARRMLVSGVSREASREDIRVVSRAVRRLYDCCVDLGFDAANTLGNARETQEWARAMRFDSLIVVTADYHMPRAMLELRGAMPDKRLTPYPVATSVMNAGRWWRTSGAARLMVTEYCKYLAILGREAVLGLGPRNDAPKKG</sequence>
<dbReference type="GO" id="GO:0005886">
    <property type="term" value="C:plasma membrane"/>
    <property type="evidence" value="ECO:0007669"/>
    <property type="project" value="TreeGrafter"/>
</dbReference>
<feature type="domain" description="DUF218" evidence="1">
    <location>
        <begin position="39"/>
        <end position="178"/>
    </location>
</feature>
<dbReference type="InterPro" id="IPR003848">
    <property type="entry name" value="DUF218"/>
</dbReference>
<gene>
    <name evidence="2" type="ORF">GGQ61_002377</name>
</gene>
<proteinExistence type="predicted"/>
<evidence type="ECO:0000313" key="2">
    <source>
        <dbReference type="EMBL" id="MBB3891649.1"/>
    </source>
</evidence>
<evidence type="ECO:0000259" key="1">
    <source>
        <dbReference type="Pfam" id="PF02698"/>
    </source>
</evidence>
<dbReference type="PANTHER" id="PTHR30336:SF4">
    <property type="entry name" value="ENVELOPE BIOGENESIS FACTOR ELYC"/>
    <property type="match status" value="1"/>
</dbReference>
<dbReference type="PANTHER" id="PTHR30336">
    <property type="entry name" value="INNER MEMBRANE PROTEIN, PROBABLE PERMEASE"/>
    <property type="match status" value="1"/>
</dbReference>
<organism evidence="2 3">
    <name type="scientific">Phenylobacterium haematophilum</name>
    <dbReference type="NCBI Taxonomy" id="98513"/>
    <lineage>
        <taxon>Bacteria</taxon>
        <taxon>Pseudomonadati</taxon>
        <taxon>Pseudomonadota</taxon>
        <taxon>Alphaproteobacteria</taxon>
        <taxon>Caulobacterales</taxon>
        <taxon>Caulobacteraceae</taxon>
        <taxon>Phenylobacterium</taxon>
    </lineage>
</organism>
<dbReference type="AlphaFoldDB" id="A0A840A0Y4"/>